<feature type="compositionally biased region" description="Basic residues" evidence="2">
    <location>
        <begin position="197"/>
        <end position="207"/>
    </location>
</feature>
<protein>
    <recommendedName>
        <fullName evidence="1">G patch domain-containing protein 4</fullName>
    </recommendedName>
</protein>
<evidence type="ECO:0000259" key="3">
    <source>
        <dbReference type="PROSITE" id="PS50174"/>
    </source>
</evidence>
<evidence type="ECO:0000256" key="2">
    <source>
        <dbReference type="SAM" id="MobiDB-lite"/>
    </source>
</evidence>
<feature type="compositionally biased region" description="Basic residues" evidence="2">
    <location>
        <begin position="310"/>
        <end position="320"/>
    </location>
</feature>
<name>A0A8K0KHF3_LADFU</name>
<dbReference type="GO" id="GO:0003676">
    <property type="term" value="F:nucleic acid binding"/>
    <property type="evidence" value="ECO:0007669"/>
    <property type="project" value="InterPro"/>
</dbReference>
<keyword evidence="5" id="KW-1185">Reference proteome</keyword>
<evidence type="ECO:0000313" key="4">
    <source>
        <dbReference type="EMBL" id="KAG8234299.1"/>
    </source>
</evidence>
<organism evidence="4 5">
    <name type="scientific">Ladona fulva</name>
    <name type="common">Scarce chaser dragonfly</name>
    <name type="synonym">Libellula fulva</name>
    <dbReference type="NCBI Taxonomy" id="123851"/>
    <lineage>
        <taxon>Eukaryota</taxon>
        <taxon>Metazoa</taxon>
        <taxon>Ecdysozoa</taxon>
        <taxon>Arthropoda</taxon>
        <taxon>Hexapoda</taxon>
        <taxon>Insecta</taxon>
        <taxon>Pterygota</taxon>
        <taxon>Palaeoptera</taxon>
        <taxon>Odonata</taxon>
        <taxon>Epiprocta</taxon>
        <taxon>Anisoptera</taxon>
        <taxon>Libelluloidea</taxon>
        <taxon>Libellulidae</taxon>
        <taxon>Ladona</taxon>
    </lineage>
</organism>
<accession>A0A8K0KHF3</accession>
<gene>
    <name evidence="4" type="ORF">J437_LFUL014461</name>
</gene>
<feature type="region of interest" description="Disordered" evidence="2">
    <location>
        <begin position="188"/>
        <end position="209"/>
    </location>
</feature>
<proteinExistence type="predicted"/>
<dbReference type="PANTHER" id="PTHR23149">
    <property type="entry name" value="G PATCH DOMAIN CONTAINING PROTEIN"/>
    <property type="match status" value="1"/>
</dbReference>
<dbReference type="AlphaFoldDB" id="A0A8K0KHF3"/>
<dbReference type="OrthoDB" id="10019757at2759"/>
<dbReference type="SMART" id="SM00443">
    <property type="entry name" value="G_patch"/>
    <property type="match status" value="1"/>
</dbReference>
<feature type="domain" description="G-patch" evidence="3">
    <location>
        <begin position="1"/>
        <end position="46"/>
    </location>
</feature>
<reference evidence="4" key="2">
    <citation type="submission" date="2017-10" db="EMBL/GenBank/DDBJ databases">
        <title>Ladona fulva Genome sequencing and assembly.</title>
        <authorList>
            <person name="Murali S."/>
            <person name="Richards S."/>
            <person name="Bandaranaike D."/>
            <person name="Bellair M."/>
            <person name="Blankenburg K."/>
            <person name="Chao H."/>
            <person name="Dinh H."/>
            <person name="Doddapaneni H."/>
            <person name="Dugan-Rocha S."/>
            <person name="Elkadiri S."/>
            <person name="Gnanaolivu R."/>
            <person name="Hernandez B."/>
            <person name="Skinner E."/>
            <person name="Javaid M."/>
            <person name="Lee S."/>
            <person name="Li M."/>
            <person name="Ming W."/>
            <person name="Munidasa M."/>
            <person name="Muniz J."/>
            <person name="Nguyen L."/>
            <person name="Hughes D."/>
            <person name="Osuji N."/>
            <person name="Pu L.-L."/>
            <person name="Puazo M."/>
            <person name="Qu C."/>
            <person name="Quiroz J."/>
            <person name="Raj R."/>
            <person name="Weissenberger G."/>
            <person name="Xin Y."/>
            <person name="Zou X."/>
            <person name="Han Y."/>
            <person name="Worley K."/>
            <person name="Muzny D."/>
            <person name="Gibbs R."/>
        </authorList>
    </citation>
    <scope>NUCLEOTIDE SEQUENCE</scope>
    <source>
        <strain evidence="4">Sampled in the wild</strain>
    </source>
</reference>
<feature type="region of interest" description="Disordered" evidence="2">
    <location>
        <begin position="291"/>
        <end position="320"/>
    </location>
</feature>
<reference evidence="4" key="1">
    <citation type="submission" date="2013-04" db="EMBL/GenBank/DDBJ databases">
        <authorList>
            <person name="Qu J."/>
            <person name="Murali S.C."/>
            <person name="Bandaranaike D."/>
            <person name="Bellair M."/>
            <person name="Blankenburg K."/>
            <person name="Chao H."/>
            <person name="Dinh H."/>
            <person name="Doddapaneni H."/>
            <person name="Downs B."/>
            <person name="Dugan-Rocha S."/>
            <person name="Elkadiri S."/>
            <person name="Gnanaolivu R.D."/>
            <person name="Hernandez B."/>
            <person name="Javaid M."/>
            <person name="Jayaseelan J.C."/>
            <person name="Lee S."/>
            <person name="Li M."/>
            <person name="Ming W."/>
            <person name="Munidasa M."/>
            <person name="Muniz J."/>
            <person name="Nguyen L."/>
            <person name="Ongeri F."/>
            <person name="Osuji N."/>
            <person name="Pu L.-L."/>
            <person name="Puazo M."/>
            <person name="Qu C."/>
            <person name="Quiroz J."/>
            <person name="Raj R."/>
            <person name="Weissenberger G."/>
            <person name="Xin Y."/>
            <person name="Zou X."/>
            <person name="Han Y."/>
            <person name="Richards S."/>
            <person name="Worley K."/>
            <person name="Muzny D."/>
            <person name="Gibbs R."/>
        </authorList>
    </citation>
    <scope>NUCLEOTIDE SEQUENCE</scope>
    <source>
        <strain evidence="4">Sampled in the wild</strain>
    </source>
</reference>
<dbReference type="PROSITE" id="PS50174">
    <property type="entry name" value="G_PATCH"/>
    <property type="match status" value="1"/>
</dbReference>
<evidence type="ECO:0000256" key="1">
    <source>
        <dbReference type="ARBA" id="ARBA00040365"/>
    </source>
</evidence>
<dbReference type="PANTHER" id="PTHR23149:SF9">
    <property type="entry name" value="G PATCH DOMAIN-CONTAINING PROTEIN 4"/>
    <property type="match status" value="1"/>
</dbReference>
<dbReference type="EMBL" id="KZ308795">
    <property type="protein sequence ID" value="KAG8234299.1"/>
    <property type="molecule type" value="Genomic_DNA"/>
</dbReference>
<comment type="caution">
    <text evidence="4">The sequence shown here is derived from an EMBL/GenBank/DDBJ whole genome shotgun (WGS) entry which is preliminary data.</text>
</comment>
<dbReference type="InterPro" id="IPR000467">
    <property type="entry name" value="G_patch_dom"/>
</dbReference>
<dbReference type="Proteomes" id="UP000792457">
    <property type="component" value="Unassembled WGS sequence"/>
</dbReference>
<dbReference type="GO" id="GO:0005730">
    <property type="term" value="C:nucleolus"/>
    <property type="evidence" value="ECO:0007669"/>
    <property type="project" value="TreeGrafter"/>
</dbReference>
<sequence length="320" mass="36286">MDFARGLLEKYGWTEGKGLGKNETGISEALKPSLKFDTTGIGHDHSDQFTFKWWEIAFNNAANRIEVQKSDSGGALISTDETKELHLSTKKPWTAKLKSENSLEYGSFVKTEKLTGEGELISLKSDKDSVSFVDTTTNLSDEELFRICGGRTAHKAARHGHKLVGKLARVIEQEKKLLSGYKEAVPTVENTEEDGVRRKKKKKRKYNHSSEDFVENMSVDNVTIEVKNADEIKVDPKKVKKRKKKRKAENFCEVESEQQSDSFIVESSVVEVKKKKKKSKIREVNCTEYENPNDCIEYPSLDGAEENTKSSKKKKKKKKL</sequence>
<dbReference type="InterPro" id="IPR050656">
    <property type="entry name" value="PINX1"/>
</dbReference>
<evidence type="ECO:0000313" key="5">
    <source>
        <dbReference type="Proteomes" id="UP000792457"/>
    </source>
</evidence>
<dbReference type="Pfam" id="PF01585">
    <property type="entry name" value="G-patch"/>
    <property type="match status" value="1"/>
</dbReference>